<gene>
    <name evidence="1" type="ORF">GDO78_002294</name>
</gene>
<dbReference type="Proteomes" id="UP000770717">
    <property type="component" value="Unassembled WGS sequence"/>
</dbReference>
<evidence type="ECO:0000313" key="1">
    <source>
        <dbReference type="EMBL" id="KAG9476829.1"/>
    </source>
</evidence>
<comment type="caution">
    <text evidence="1">The sequence shown here is derived from an EMBL/GenBank/DDBJ whole genome shotgun (WGS) entry which is preliminary data.</text>
</comment>
<accession>A0A8J6EWR0</accession>
<dbReference type="AlphaFoldDB" id="A0A8J6EWR0"/>
<evidence type="ECO:0000313" key="2">
    <source>
        <dbReference type="Proteomes" id="UP000770717"/>
    </source>
</evidence>
<reference evidence="1" key="1">
    <citation type="thesis" date="2020" institute="ProQuest LLC" country="789 East Eisenhower Parkway, Ann Arbor, MI, USA">
        <title>Comparative Genomics and Chromosome Evolution.</title>
        <authorList>
            <person name="Mudd A.B."/>
        </authorList>
    </citation>
    <scope>NUCLEOTIDE SEQUENCE</scope>
    <source>
        <strain evidence="1">HN-11 Male</strain>
        <tissue evidence="1">Kidney and liver</tissue>
    </source>
</reference>
<name>A0A8J6EWR0_ELECQ</name>
<proteinExistence type="predicted"/>
<sequence>MTTHQGCHHTPTLQMGCTQQFCLYLADALHIQYTMSCCYLSFHYSCSCTLFLHPSVLLLPYLNFLNYQETMSHLHGIQM</sequence>
<dbReference type="EMBL" id="WNTK01000010">
    <property type="protein sequence ID" value="KAG9476829.1"/>
    <property type="molecule type" value="Genomic_DNA"/>
</dbReference>
<organism evidence="1 2">
    <name type="scientific">Eleutherodactylus coqui</name>
    <name type="common">Puerto Rican coqui</name>
    <dbReference type="NCBI Taxonomy" id="57060"/>
    <lineage>
        <taxon>Eukaryota</taxon>
        <taxon>Metazoa</taxon>
        <taxon>Chordata</taxon>
        <taxon>Craniata</taxon>
        <taxon>Vertebrata</taxon>
        <taxon>Euteleostomi</taxon>
        <taxon>Amphibia</taxon>
        <taxon>Batrachia</taxon>
        <taxon>Anura</taxon>
        <taxon>Neobatrachia</taxon>
        <taxon>Hyloidea</taxon>
        <taxon>Eleutherodactylidae</taxon>
        <taxon>Eleutherodactylinae</taxon>
        <taxon>Eleutherodactylus</taxon>
        <taxon>Eleutherodactylus</taxon>
    </lineage>
</organism>
<protein>
    <submittedName>
        <fullName evidence="1">Uncharacterized protein</fullName>
    </submittedName>
</protein>
<keyword evidence="2" id="KW-1185">Reference proteome</keyword>